<evidence type="ECO:0000256" key="1">
    <source>
        <dbReference type="SAM" id="SignalP"/>
    </source>
</evidence>
<feature type="signal peptide" evidence="1">
    <location>
        <begin position="1"/>
        <end position="24"/>
    </location>
</feature>
<dbReference type="PANTHER" id="PTHR30383:SF27">
    <property type="entry name" value="SPORE GERMINATION LIPASE LIPC"/>
    <property type="match status" value="1"/>
</dbReference>
<protein>
    <submittedName>
        <fullName evidence="3">SGNH/GDSL hydrolase family protein</fullName>
    </submittedName>
</protein>
<feature type="chain" id="PRO_5037585983" evidence="1">
    <location>
        <begin position="25"/>
        <end position="280"/>
    </location>
</feature>
<dbReference type="EMBL" id="CP068053">
    <property type="protein sequence ID" value="QQT00258.1"/>
    <property type="molecule type" value="Genomic_DNA"/>
</dbReference>
<keyword evidence="3" id="KW-0378">Hydrolase</keyword>
<gene>
    <name evidence="3" type="ORF">I6J18_22235</name>
</gene>
<proteinExistence type="predicted"/>
<name>A0A974NM40_PERPY</name>
<dbReference type="CDD" id="cd04506">
    <property type="entry name" value="SGNH_hydrolase_YpmR_like"/>
    <property type="match status" value="1"/>
</dbReference>
<dbReference type="PROSITE" id="PS51257">
    <property type="entry name" value="PROKAR_LIPOPROTEIN"/>
    <property type="match status" value="1"/>
</dbReference>
<dbReference type="Gene3D" id="3.40.50.1110">
    <property type="entry name" value="SGNH hydrolase"/>
    <property type="match status" value="1"/>
</dbReference>
<sequence length="280" mass="31477">MKSKYISLLVSLVLISACSHNRHALDSENNVPKSRLELSEKKNIPVTFFPDPVEIVSVGDSLTAGVGDSKDAGGYLPYLKESLESEPTITSVKMDNFGVKGNRSDQLLKRLDSTAIKGSIEKADAVVITIGGNDIMKVVRNHFSELKMDQFNDARKGYELRLKQIIEKVRLYNQDTHIYLVGVYNPFSQWFTGFGEFDTIMEEWNKSSERIVSEYDEAYYVNIGDIFTGTTAEVLYTEDYFHPNDLGYQLIADRIYNHLDIMSLGDALAASTKGDENVDN</sequence>
<dbReference type="KEGG" id="ppsr:I6J18_22235"/>
<dbReference type="InterPro" id="IPR013830">
    <property type="entry name" value="SGNH_hydro"/>
</dbReference>
<dbReference type="RefSeq" id="WP_040375628.1">
    <property type="nucleotide sequence ID" value="NZ_CP068053.1"/>
</dbReference>
<dbReference type="AlphaFoldDB" id="A0A974NM40"/>
<dbReference type="InterPro" id="IPR051532">
    <property type="entry name" value="Ester_Hydrolysis_Enzymes"/>
</dbReference>
<accession>A0A974NM40</accession>
<keyword evidence="4" id="KW-1185">Reference proteome</keyword>
<keyword evidence="1" id="KW-0732">Signal</keyword>
<reference evidence="3 4" key="1">
    <citation type="submission" date="2021-01" db="EMBL/GenBank/DDBJ databases">
        <title>FDA dAtabase for Regulatory Grade micrObial Sequences (FDA-ARGOS): Supporting development and validation of Infectious Disease Dx tests.</title>
        <authorList>
            <person name="Nelson B."/>
            <person name="Plummer A."/>
            <person name="Tallon L."/>
            <person name="Sadzewicz L."/>
            <person name="Zhao X."/>
            <person name="Boylan J."/>
            <person name="Ott S."/>
            <person name="Bowen H."/>
            <person name="Vavikolanu K."/>
            <person name="Mehta A."/>
            <person name="Aluvathingal J."/>
            <person name="Nadendla S."/>
            <person name="Myers T."/>
            <person name="Yan Y."/>
            <person name="Sichtig H."/>
        </authorList>
    </citation>
    <scope>NUCLEOTIDE SEQUENCE [LARGE SCALE GENOMIC DNA]</scope>
    <source>
        <strain evidence="3 4">FDAARGOS_1161</strain>
    </source>
</reference>
<evidence type="ECO:0000259" key="2">
    <source>
        <dbReference type="Pfam" id="PF13472"/>
    </source>
</evidence>
<dbReference type="Proteomes" id="UP000595254">
    <property type="component" value="Chromosome"/>
</dbReference>
<dbReference type="SUPFAM" id="SSF52266">
    <property type="entry name" value="SGNH hydrolase"/>
    <property type="match status" value="1"/>
</dbReference>
<dbReference type="Pfam" id="PF13472">
    <property type="entry name" value="Lipase_GDSL_2"/>
    <property type="match status" value="1"/>
</dbReference>
<dbReference type="InterPro" id="IPR036514">
    <property type="entry name" value="SGNH_hydro_sf"/>
</dbReference>
<feature type="domain" description="SGNH hydrolase-type esterase" evidence="2">
    <location>
        <begin position="58"/>
        <end position="250"/>
    </location>
</feature>
<evidence type="ECO:0000313" key="4">
    <source>
        <dbReference type="Proteomes" id="UP000595254"/>
    </source>
</evidence>
<evidence type="ECO:0000313" key="3">
    <source>
        <dbReference type="EMBL" id="QQT00258.1"/>
    </source>
</evidence>
<organism evidence="3 4">
    <name type="scientific">Peribacillus psychrosaccharolyticus</name>
    <name type="common">Bacillus psychrosaccharolyticus</name>
    <dbReference type="NCBI Taxonomy" id="1407"/>
    <lineage>
        <taxon>Bacteria</taxon>
        <taxon>Bacillati</taxon>
        <taxon>Bacillota</taxon>
        <taxon>Bacilli</taxon>
        <taxon>Bacillales</taxon>
        <taxon>Bacillaceae</taxon>
        <taxon>Peribacillus</taxon>
    </lineage>
</organism>
<dbReference type="GO" id="GO:0004622">
    <property type="term" value="F:phosphatidylcholine lysophospholipase activity"/>
    <property type="evidence" value="ECO:0007669"/>
    <property type="project" value="TreeGrafter"/>
</dbReference>
<dbReference type="PANTHER" id="PTHR30383">
    <property type="entry name" value="THIOESTERASE 1/PROTEASE 1/LYSOPHOSPHOLIPASE L1"/>
    <property type="match status" value="1"/>
</dbReference>